<dbReference type="NCBIfam" id="NF009191">
    <property type="entry name" value="PRK12539.1"/>
    <property type="match status" value="1"/>
</dbReference>
<keyword evidence="5" id="KW-0804">Transcription</keyword>
<sequence>MSALAAEHDLRTRFIAGLRGDAGAYRQFLDDLAGYLRGWLRRRLPRAHADVEDILQETLLAIHNARHTYREDQPLTAWVHAIVRYKLMDYFRAHARREALHDPLADDGHQVFVDAETEPADARRDVGRLLEALPDRHRLPIVFVKLQGLSVAEAARRCGISESAVKVGVHRGLKALAASIREAS</sequence>
<keyword evidence="4" id="KW-0238">DNA-binding</keyword>
<dbReference type="PANTHER" id="PTHR43133">
    <property type="entry name" value="RNA POLYMERASE ECF-TYPE SIGMA FACTO"/>
    <property type="match status" value="1"/>
</dbReference>
<evidence type="ECO:0000259" key="7">
    <source>
        <dbReference type="Pfam" id="PF08281"/>
    </source>
</evidence>
<evidence type="ECO:0000313" key="9">
    <source>
        <dbReference type="Proteomes" id="UP000033651"/>
    </source>
</evidence>
<dbReference type="GO" id="GO:0003677">
    <property type="term" value="F:DNA binding"/>
    <property type="evidence" value="ECO:0007669"/>
    <property type="project" value="UniProtKB-KW"/>
</dbReference>
<dbReference type="PANTHER" id="PTHR43133:SF58">
    <property type="entry name" value="ECF RNA POLYMERASE SIGMA FACTOR SIGD"/>
    <property type="match status" value="1"/>
</dbReference>
<feature type="domain" description="RNA polymerase sigma factor 70 region 4 type 2" evidence="7">
    <location>
        <begin position="124"/>
        <end position="176"/>
    </location>
</feature>
<evidence type="ECO:0000256" key="3">
    <source>
        <dbReference type="ARBA" id="ARBA00023082"/>
    </source>
</evidence>
<gene>
    <name evidence="8" type="ORF">VI08_06265</name>
</gene>
<evidence type="ECO:0000256" key="5">
    <source>
        <dbReference type="ARBA" id="ARBA00023163"/>
    </source>
</evidence>
<dbReference type="GO" id="GO:0016987">
    <property type="term" value="F:sigma factor activity"/>
    <property type="evidence" value="ECO:0007669"/>
    <property type="project" value="UniProtKB-KW"/>
</dbReference>
<dbReference type="EMBL" id="JZRB01000013">
    <property type="protein sequence ID" value="KJV36080.1"/>
    <property type="molecule type" value="Genomic_DNA"/>
</dbReference>
<protein>
    <submittedName>
        <fullName evidence="8">RNA polymerase sigma factor</fullName>
    </submittedName>
</protein>
<evidence type="ECO:0000259" key="6">
    <source>
        <dbReference type="Pfam" id="PF04542"/>
    </source>
</evidence>
<dbReference type="InterPro" id="IPR013324">
    <property type="entry name" value="RNA_pol_sigma_r3/r4-like"/>
</dbReference>
<dbReference type="NCBIfam" id="TIGR02937">
    <property type="entry name" value="sigma70-ECF"/>
    <property type="match status" value="1"/>
</dbReference>
<comment type="caution">
    <text evidence="8">The sequence shown here is derived from an EMBL/GenBank/DDBJ whole genome shotgun (WGS) entry which is preliminary data.</text>
</comment>
<dbReference type="PATRIC" id="fig|345309.4.peg.441"/>
<proteinExistence type="inferred from homology"/>
<dbReference type="InterPro" id="IPR036388">
    <property type="entry name" value="WH-like_DNA-bd_sf"/>
</dbReference>
<dbReference type="CDD" id="cd06171">
    <property type="entry name" value="Sigma70_r4"/>
    <property type="match status" value="1"/>
</dbReference>
<dbReference type="Proteomes" id="UP000033651">
    <property type="component" value="Unassembled WGS sequence"/>
</dbReference>
<organism evidence="8 9">
    <name type="scientific">Luteibacter yeojuensis</name>
    <dbReference type="NCBI Taxonomy" id="345309"/>
    <lineage>
        <taxon>Bacteria</taxon>
        <taxon>Pseudomonadati</taxon>
        <taxon>Pseudomonadota</taxon>
        <taxon>Gammaproteobacteria</taxon>
        <taxon>Lysobacterales</taxon>
        <taxon>Rhodanobacteraceae</taxon>
        <taxon>Luteibacter</taxon>
    </lineage>
</organism>
<evidence type="ECO:0000313" key="8">
    <source>
        <dbReference type="EMBL" id="KJV36080.1"/>
    </source>
</evidence>
<dbReference type="Gene3D" id="1.10.10.10">
    <property type="entry name" value="Winged helix-like DNA-binding domain superfamily/Winged helix DNA-binding domain"/>
    <property type="match status" value="1"/>
</dbReference>
<dbReference type="InterPro" id="IPR013249">
    <property type="entry name" value="RNA_pol_sigma70_r4_t2"/>
</dbReference>
<dbReference type="InterPro" id="IPR013325">
    <property type="entry name" value="RNA_pol_sigma_r2"/>
</dbReference>
<dbReference type="InterPro" id="IPR014284">
    <property type="entry name" value="RNA_pol_sigma-70_dom"/>
</dbReference>
<evidence type="ECO:0000256" key="4">
    <source>
        <dbReference type="ARBA" id="ARBA00023125"/>
    </source>
</evidence>
<accession>A0A0F3KXV9</accession>
<dbReference type="SUPFAM" id="SSF88946">
    <property type="entry name" value="Sigma2 domain of RNA polymerase sigma factors"/>
    <property type="match status" value="1"/>
</dbReference>
<keyword evidence="3" id="KW-0731">Sigma factor</keyword>
<dbReference type="GO" id="GO:0006352">
    <property type="term" value="P:DNA-templated transcription initiation"/>
    <property type="evidence" value="ECO:0007669"/>
    <property type="project" value="InterPro"/>
</dbReference>
<evidence type="ECO:0000256" key="2">
    <source>
        <dbReference type="ARBA" id="ARBA00023015"/>
    </source>
</evidence>
<dbReference type="InterPro" id="IPR039425">
    <property type="entry name" value="RNA_pol_sigma-70-like"/>
</dbReference>
<dbReference type="Pfam" id="PF04542">
    <property type="entry name" value="Sigma70_r2"/>
    <property type="match status" value="1"/>
</dbReference>
<dbReference type="RefSeq" id="WP_045828707.1">
    <property type="nucleotide sequence ID" value="NZ_JZRB01000013.1"/>
</dbReference>
<keyword evidence="9" id="KW-1185">Reference proteome</keyword>
<keyword evidence="2" id="KW-0805">Transcription regulation</keyword>
<dbReference type="Gene3D" id="1.10.1740.10">
    <property type="match status" value="1"/>
</dbReference>
<reference evidence="8 9" key="1">
    <citation type="submission" date="2015-03" db="EMBL/GenBank/DDBJ databases">
        <title>Draft genome sequence of Luteibacter yeojuensis strain SU11.</title>
        <authorList>
            <person name="Sulaiman J."/>
            <person name="Priya K."/>
            <person name="Chan K.-G."/>
        </authorList>
    </citation>
    <scope>NUCLEOTIDE SEQUENCE [LARGE SCALE GENOMIC DNA]</scope>
    <source>
        <strain evidence="8 9">SU11</strain>
    </source>
</reference>
<evidence type="ECO:0000256" key="1">
    <source>
        <dbReference type="ARBA" id="ARBA00010641"/>
    </source>
</evidence>
<dbReference type="NCBIfam" id="NF009188">
    <property type="entry name" value="PRK12536.1"/>
    <property type="match status" value="1"/>
</dbReference>
<dbReference type="InterPro" id="IPR007627">
    <property type="entry name" value="RNA_pol_sigma70_r2"/>
</dbReference>
<dbReference type="AlphaFoldDB" id="A0A0F3KXV9"/>
<dbReference type="SUPFAM" id="SSF88659">
    <property type="entry name" value="Sigma3 and sigma4 domains of RNA polymerase sigma factors"/>
    <property type="match status" value="1"/>
</dbReference>
<comment type="similarity">
    <text evidence="1">Belongs to the sigma-70 factor family. ECF subfamily.</text>
</comment>
<name>A0A0F3KXV9_9GAMM</name>
<feature type="domain" description="RNA polymerase sigma-70 region 2" evidence="6">
    <location>
        <begin position="33"/>
        <end position="97"/>
    </location>
</feature>
<dbReference type="Pfam" id="PF08281">
    <property type="entry name" value="Sigma70_r4_2"/>
    <property type="match status" value="1"/>
</dbReference>
<dbReference type="OrthoDB" id="8535698at2"/>